<dbReference type="Pfam" id="PF00582">
    <property type="entry name" value="Usp"/>
    <property type="match status" value="1"/>
</dbReference>
<organism evidence="3 4">
    <name type="scientific">Dyella kyungheensis</name>
    <dbReference type="NCBI Taxonomy" id="1242174"/>
    <lineage>
        <taxon>Bacteria</taxon>
        <taxon>Pseudomonadati</taxon>
        <taxon>Pseudomonadota</taxon>
        <taxon>Gammaproteobacteria</taxon>
        <taxon>Lysobacterales</taxon>
        <taxon>Rhodanobacteraceae</taxon>
        <taxon>Dyella</taxon>
    </lineage>
</organism>
<dbReference type="RefSeq" id="WP_204635779.1">
    <property type="nucleotide sequence ID" value="NZ_JADIKC010000003.1"/>
</dbReference>
<evidence type="ECO:0000256" key="1">
    <source>
        <dbReference type="ARBA" id="ARBA00008791"/>
    </source>
</evidence>
<dbReference type="PANTHER" id="PTHR46268:SF15">
    <property type="entry name" value="UNIVERSAL STRESS PROTEIN HP_0031"/>
    <property type="match status" value="1"/>
</dbReference>
<feature type="domain" description="UspA" evidence="2">
    <location>
        <begin position="1"/>
        <end position="145"/>
    </location>
</feature>
<dbReference type="Proteomes" id="UP001430065">
    <property type="component" value="Unassembled WGS sequence"/>
</dbReference>
<reference evidence="3 4" key="1">
    <citation type="submission" date="2020-10" db="EMBL/GenBank/DDBJ databases">
        <title>Phylogeny of dyella-like bacteria.</title>
        <authorList>
            <person name="Fu J."/>
        </authorList>
    </citation>
    <scope>NUCLEOTIDE SEQUENCE [LARGE SCALE GENOMIC DNA]</scope>
    <source>
        <strain evidence="3 4">THG-B117</strain>
    </source>
</reference>
<name>A0ABS2JS17_9GAMM</name>
<comment type="caution">
    <text evidence="3">The sequence shown here is derived from an EMBL/GenBank/DDBJ whole genome shotgun (WGS) entry which is preliminary data.</text>
</comment>
<dbReference type="CDD" id="cd00293">
    <property type="entry name" value="USP-like"/>
    <property type="match status" value="1"/>
</dbReference>
<dbReference type="Gene3D" id="3.40.50.620">
    <property type="entry name" value="HUPs"/>
    <property type="match status" value="1"/>
</dbReference>
<comment type="similarity">
    <text evidence="1">Belongs to the universal stress protein A family.</text>
</comment>
<sequence length="145" mass="15839">MFKHILIPVDGSELSLRAAQVGIEQARLTQGTVTALHVISPFQTISYMGAILAATEFAYNEEAKNNAQRYLDQVKALADAAGIPFEGVAEFGDEPYDTIVRTCKDKHADLIVMGSNGWRGMTRLLLGSETHKVLLRADVPVLVCH</sequence>
<accession>A0ABS2JS17</accession>
<gene>
    <name evidence="3" type="ORF">ISP20_09485</name>
</gene>
<protein>
    <submittedName>
        <fullName evidence="3">Universal stress protein</fullName>
    </submittedName>
</protein>
<proteinExistence type="inferred from homology"/>
<evidence type="ECO:0000313" key="3">
    <source>
        <dbReference type="EMBL" id="MBM7121384.1"/>
    </source>
</evidence>
<keyword evidence="4" id="KW-1185">Reference proteome</keyword>
<dbReference type="InterPro" id="IPR006016">
    <property type="entry name" value="UspA"/>
</dbReference>
<dbReference type="EMBL" id="JADIKC010000003">
    <property type="protein sequence ID" value="MBM7121384.1"/>
    <property type="molecule type" value="Genomic_DNA"/>
</dbReference>
<dbReference type="InterPro" id="IPR014729">
    <property type="entry name" value="Rossmann-like_a/b/a_fold"/>
</dbReference>
<dbReference type="SUPFAM" id="SSF52402">
    <property type="entry name" value="Adenine nucleotide alpha hydrolases-like"/>
    <property type="match status" value="1"/>
</dbReference>
<evidence type="ECO:0000313" key="4">
    <source>
        <dbReference type="Proteomes" id="UP001430065"/>
    </source>
</evidence>
<dbReference type="PANTHER" id="PTHR46268">
    <property type="entry name" value="STRESS RESPONSE PROTEIN NHAX"/>
    <property type="match status" value="1"/>
</dbReference>
<evidence type="ECO:0000259" key="2">
    <source>
        <dbReference type="Pfam" id="PF00582"/>
    </source>
</evidence>
<dbReference type="PRINTS" id="PR01438">
    <property type="entry name" value="UNVRSLSTRESS"/>
</dbReference>
<dbReference type="InterPro" id="IPR006015">
    <property type="entry name" value="Universal_stress_UspA"/>
</dbReference>